<accession>A0A6B0TUD8</accession>
<proteinExistence type="predicted"/>
<organism evidence="2">
    <name type="scientific">Ixodes ricinus</name>
    <name type="common">Common tick</name>
    <name type="synonym">Acarus ricinus</name>
    <dbReference type="NCBI Taxonomy" id="34613"/>
    <lineage>
        <taxon>Eukaryota</taxon>
        <taxon>Metazoa</taxon>
        <taxon>Ecdysozoa</taxon>
        <taxon>Arthropoda</taxon>
        <taxon>Chelicerata</taxon>
        <taxon>Arachnida</taxon>
        <taxon>Acari</taxon>
        <taxon>Parasitiformes</taxon>
        <taxon>Ixodida</taxon>
        <taxon>Ixodoidea</taxon>
        <taxon>Ixodidae</taxon>
        <taxon>Ixodinae</taxon>
        <taxon>Ixodes</taxon>
    </lineage>
</organism>
<dbReference type="AlphaFoldDB" id="A0A6B0TUD8"/>
<keyword evidence="1" id="KW-0812">Transmembrane</keyword>
<sequence length="71" mass="8328">MVHFVALSSTCMWYAMFFYRHFIFGVPIHFIDLFFPFSARRGFPLVMGNALLPHQCYTLQDISTLLHVHSC</sequence>
<dbReference type="EMBL" id="GIFC01000775">
    <property type="protein sequence ID" value="MXU82858.1"/>
    <property type="molecule type" value="Transcribed_RNA"/>
</dbReference>
<evidence type="ECO:0000256" key="1">
    <source>
        <dbReference type="SAM" id="Phobius"/>
    </source>
</evidence>
<reference evidence="2" key="1">
    <citation type="submission" date="2019-12" db="EMBL/GenBank/DDBJ databases">
        <title>An insight into the sialome of adult female Ixodes ricinus ticks feeding for 6 days.</title>
        <authorList>
            <person name="Perner J."/>
            <person name="Ribeiro J.M.C."/>
        </authorList>
    </citation>
    <scope>NUCLEOTIDE SEQUENCE</scope>
    <source>
        <strain evidence="2">Semi-engorged</strain>
        <tissue evidence="2">Salivary glands</tissue>
    </source>
</reference>
<evidence type="ECO:0000313" key="2">
    <source>
        <dbReference type="EMBL" id="MXU82858.1"/>
    </source>
</evidence>
<protein>
    <submittedName>
        <fullName evidence="2">Uncharacterized protein</fullName>
    </submittedName>
</protein>
<keyword evidence="1" id="KW-1133">Transmembrane helix</keyword>
<keyword evidence="1" id="KW-0472">Membrane</keyword>
<feature type="transmembrane region" description="Helical" evidence="1">
    <location>
        <begin position="12"/>
        <end position="35"/>
    </location>
</feature>
<name>A0A6B0TUD8_IXORI</name>